<dbReference type="FunFam" id="2.40.10.120:FF:000004">
    <property type="entry name" value="Serine protease HTRA2, mitochondrial"/>
    <property type="match status" value="1"/>
</dbReference>
<evidence type="ECO:0000256" key="3">
    <source>
        <dbReference type="ARBA" id="ARBA00004569"/>
    </source>
</evidence>
<keyword evidence="7" id="KW-0645">Protease</keyword>
<evidence type="ECO:0000313" key="22">
    <source>
        <dbReference type="Proteomes" id="UP001148018"/>
    </source>
</evidence>
<evidence type="ECO:0000256" key="2">
    <source>
        <dbReference type="ARBA" id="ARBA00004304"/>
    </source>
</evidence>
<dbReference type="SMART" id="SM00228">
    <property type="entry name" value="PDZ"/>
    <property type="match status" value="1"/>
</dbReference>
<organism evidence="21 22">
    <name type="scientific">Muraenolepis orangiensis</name>
    <name type="common">Patagonian moray cod</name>
    <dbReference type="NCBI Taxonomy" id="630683"/>
    <lineage>
        <taxon>Eukaryota</taxon>
        <taxon>Metazoa</taxon>
        <taxon>Chordata</taxon>
        <taxon>Craniata</taxon>
        <taxon>Vertebrata</taxon>
        <taxon>Euteleostomi</taxon>
        <taxon>Actinopterygii</taxon>
        <taxon>Neopterygii</taxon>
        <taxon>Teleostei</taxon>
        <taxon>Neoteleostei</taxon>
        <taxon>Acanthomorphata</taxon>
        <taxon>Zeiogadaria</taxon>
        <taxon>Gadariae</taxon>
        <taxon>Gadiformes</taxon>
        <taxon>Muraenolepidoidei</taxon>
        <taxon>Muraenolepididae</taxon>
        <taxon>Muraenolepis</taxon>
    </lineage>
</organism>
<dbReference type="SUPFAM" id="SSF50156">
    <property type="entry name" value="PDZ domain-like"/>
    <property type="match status" value="1"/>
</dbReference>
<dbReference type="EC" id="3.4.21.108" evidence="5"/>
<dbReference type="InterPro" id="IPR002350">
    <property type="entry name" value="Kazal_dom"/>
</dbReference>
<evidence type="ECO:0000256" key="12">
    <source>
        <dbReference type="ARBA" id="ARBA00022946"/>
    </source>
</evidence>
<evidence type="ECO:0000256" key="6">
    <source>
        <dbReference type="ARBA" id="ARBA00016929"/>
    </source>
</evidence>
<dbReference type="GO" id="GO:0006915">
    <property type="term" value="P:apoptotic process"/>
    <property type="evidence" value="ECO:0007669"/>
    <property type="project" value="UniProtKB-KW"/>
</dbReference>
<keyword evidence="11" id="KW-0720">Serine protease</keyword>
<name>A0A9Q0EFW2_9TELE</name>
<keyword evidence="8" id="KW-0812">Transmembrane</keyword>
<evidence type="ECO:0000256" key="13">
    <source>
        <dbReference type="ARBA" id="ARBA00022989"/>
    </source>
</evidence>
<proteinExistence type="inferred from homology"/>
<dbReference type="InterPro" id="IPR001478">
    <property type="entry name" value="PDZ"/>
</dbReference>
<dbReference type="GO" id="GO:0005758">
    <property type="term" value="C:mitochondrial intermembrane space"/>
    <property type="evidence" value="ECO:0007669"/>
    <property type="project" value="UniProtKB-SubCell"/>
</dbReference>
<keyword evidence="16" id="KW-0865">Zymogen</keyword>
<dbReference type="OrthoDB" id="4217619at2759"/>
<gene>
    <name evidence="21" type="ORF">NHX12_029365</name>
</gene>
<dbReference type="SMART" id="SM00280">
    <property type="entry name" value="KAZAL"/>
    <property type="match status" value="1"/>
</dbReference>
<dbReference type="Proteomes" id="UP001148018">
    <property type="component" value="Unassembled WGS sequence"/>
</dbReference>
<dbReference type="AlphaFoldDB" id="A0A9Q0EFW2"/>
<dbReference type="GO" id="GO:0031966">
    <property type="term" value="C:mitochondrial membrane"/>
    <property type="evidence" value="ECO:0007669"/>
    <property type="project" value="UniProtKB-SubCell"/>
</dbReference>
<evidence type="ECO:0000259" key="19">
    <source>
        <dbReference type="PROSITE" id="PS51323"/>
    </source>
</evidence>
<dbReference type="PRINTS" id="PR00834">
    <property type="entry name" value="PROTEASES2C"/>
</dbReference>
<dbReference type="GO" id="GO:0007005">
    <property type="term" value="P:mitochondrion organization"/>
    <property type="evidence" value="ECO:0007669"/>
    <property type="project" value="UniProtKB-ARBA"/>
</dbReference>
<dbReference type="PROSITE" id="PS51323">
    <property type="entry name" value="IGFBP_N_2"/>
    <property type="match status" value="1"/>
</dbReference>
<keyword evidence="18" id="KW-0732">Signal</keyword>
<reference evidence="21" key="1">
    <citation type="submission" date="2022-07" db="EMBL/GenBank/DDBJ databases">
        <title>Chromosome-level genome of Muraenolepis orangiensis.</title>
        <authorList>
            <person name="Kim J."/>
        </authorList>
    </citation>
    <scope>NUCLEOTIDE SEQUENCE</scope>
    <source>
        <strain evidence="21">KU_S4_2022</strain>
        <tissue evidence="21">Muscle</tissue>
    </source>
</reference>
<dbReference type="InterPro" id="IPR036034">
    <property type="entry name" value="PDZ_sf"/>
</dbReference>
<dbReference type="InterPro" id="IPR009030">
    <property type="entry name" value="Growth_fac_rcpt_cys_sf"/>
</dbReference>
<evidence type="ECO:0000256" key="8">
    <source>
        <dbReference type="ARBA" id="ARBA00022692"/>
    </source>
</evidence>
<dbReference type="InterPro" id="IPR000867">
    <property type="entry name" value="IGFBP-like"/>
</dbReference>
<evidence type="ECO:0000256" key="5">
    <source>
        <dbReference type="ARBA" id="ARBA00013033"/>
    </source>
</evidence>
<dbReference type="Gene3D" id="2.30.42.10">
    <property type="match status" value="1"/>
</dbReference>
<evidence type="ECO:0000256" key="17">
    <source>
        <dbReference type="ARBA" id="ARBA00023157"/>
    </source>
</evidence>
<evidence type="ECO:0000256" key="15">
    <source>
        <dbReference type="ARBA" id="ARBA00023136"/>
    </source>
</evidence>
<feature type="domain" description="Kazal-like" evidence="20">
    <location>
        <begin position="78"/>
        <end position="139"/>
    </location>
</feature>
<dbReference type="InterPro" id="IPR041489">
    <property type="entry name" value="PDZ_6"/>
</dbReference>
<dbReference type="InterPro" id="IPR036058">
    <property type="entry name" value="Kazal_dom_sf"/>
</dbReference>
<keyword evidence="9" id="KW-0053">Apoptosis</keyword>
<dbReference type="PANTHER" id="PTHR22939:SF105">
    <property type="entry name" value="SERINE PROTEASE HTRA4"/>
    <property type="match status" value="1"/>
</dbReference>
<dbReference type="PANTHER" id="PTHR22939">
    <property type="entry name" value="SERINE PROTEASE FAMILY S1C HTRA-RELATED"/>
    <property type="match status" value="1"/>
</dbReference>
<feature type="chain" id="PRO_5040248187" description="Serine protease HTRA2, mitochondrial" evidence="18">
    <location>
        <begin position="19"/>
        <end position="440"/>
    </location>
</feature>
<dbReference type="Pfam" id="PF07648">
    <property type="entry name" value="Kazal_2"/>
    <property type="match status" value="1"/>
</dbReference>
<evidence type="ECO:0000256" key="10">
    <source>
        <dbReference type="ARBA" id="ARBA00022801"/>
    </source>
</evidence>
<dbReference type="Gene3D" id="2.40.10.120">
    <property type="match status" value="1"/>
</dbReference>
<dbReference type="GO" id="GO:0043065">
    <property type="term" value="P:positive regulation of apoptotic process"/>
    <property type="evidence" value="ECO:0007669"/>
    <property type="project" value="TreeGrafter"/>
</dbReference>
<keyword evidence="10" id="KW-0378">Hydrolase</keyword>
<evidence type="ECO:0000256" key="9">
    <source>
        <dbReference type="ARBA" id="ARBA00022703"/>
    </source>
</evidence>
<keyword evidence="13" id="KW-1133">Transmembrane helix</keyword>
<dbReference type="Pfam" id="PF17820">
    <property type="entry name" value="PDZ_6"/>
    <property type="match status" value="1"/>
</dbReference>
<evidence type="ECO:0000256" key="7">
    <source>
        <dbReference type="ARBA" id="ARBA00022670"/>
    </source>
</evidence>
<dbReference type="GO" id="GO:0006508">
    <property type="term" value="P:proteolysis"/>
    <property type="evidence" value="ECO:0007669"/>
    <property type="project" value="UniProtKB-KW"/>
</dbReference>
<dbReference type="InterPro" id="IPR009003">
    <property type="entry name" value="Peptidase_S1_PA"/>
</dbReference>
<evidence type="ECO:0000256" key="1">
    <source>
        <dbReference type="ARBA" id="ARBA00001760"/>
    </source>
</evidence>
<dbReference type="SUPFAM" id="SSF50494">
    <property type="entry name" value="Trypsin-like serine proteases"/>
    <property type="match status" value="1"/>
</dbReference>
<feature type="non-terminal residue" evidence="21">
    <location>
        <position position="440"/>
    </location>
</feature>
<accession>A0A9Q0EFW2</accession>
<dbReference type="Gene3D" id="3.30.60.30">
    <property type="match status" value="1"/>
</dbReference>
<comment type="subcellular location">
    <subcellularLocation>
        <location evidence="3">Mitochondrion intermembrane space</location>
    </subcellularLocation>
    <subcellularLocation>
        <location evidence="2">Mitochondrion membrane</location>
        <topology evidence="2">Single-pass membrane protein</topology>
    </subcellularLocation>
</comment>
<comment type="caution">
    <text evidence="21">The sequence shown here is derived from an EMBL/GenBank/DDBJ whole genome shotgun (WGS) entry which is preliminary data.</text>
</comment>
<dbReference type="Gene3D" id="4.10.40.20">
    <property type="match status" value="1"/>
</dbReference>
<dbReference type="GO" id="GO:0004252">
    <property type="term" value="F:serine-type endopeptidase activity"/>
    <property type="evidence" value="ECO:0007669"/>
    <property type="project" value="InterPro"/>
</dbReference>
<dbReference type="PROSITE" id="PS51465">
    <property type="entry name" value="KAZAL_2"/>
    <property type="match status" value="1"/>
</dbReference>
<dbReference type="InterPro" id="IPR001940">
    <property type="entry name" value="Peptidase_S1C"/>
</dbReference>
<dbReference type="EMBL" id="JANIIK010000044">
    <property type="protein sequence ID" value="KAJ3604625.1"/>
    <property type="molecule type" value="Genomic_DNA"/>
</dbReference>
<dbReference type="GO" id="GO:0005576">
    <property type="term" value="C:extracellular region"/>
    <property type="evidence" value="ECO:0007669"/>
    <property type="project" value="InterPro"/>
</dbReference>
<feature type="domain" description="IGFBP N-terminal" evidence="19">
    <location>
        <begin position="24"/>
        <end position="95"/>
    </location>
</feature>
<comment type="similarity">
    <text evidence="4">Belongs to the peptidase S1C family.</text>
</comment>
<evidence type="ECO:0000256" key="18">
    <source>
        <dbReference type="SAM" id="SignalP"/>
    </source>
</evidence>
<dbReference type="SUPFAM" id="SSF100895">
    <property type="entry name" value="Kazal-type serine protease inhibitors"/>
    <property type="match status" value="1"/>
</dbReference>
<sequence length="440" mass="47172">MMIKFVPYLVLLVWTVRGRAVQRRRAPCPPSCDPSRCLPGGPPPCYYGLARDPCGCCSACPASGEGEPCGAGTAEHCGDGLVCVDEAAGKACVCVSRGPVCGSDYRTYPSICRLRAENTRAELGGRPMAVLMQRGPCGPGTKHPESLSYKFNFIADVVDKVAPAVVHLELFISGSGFLISEDGWILTNAHVLANKQKIRVELRSGVHYDAVVMDADQKLDVALIKIKSEDPLPALQLGRSANLLPGEFVVAIGSPLALRNTVTMGIVSTTQRHGVELGLVDSNMEYIQTDAIINNGNSGGPLVNLDGDVIGINTLKVTAGISFAIPADKIRQFLMESYSRQMKGNTTKKKKYIGVRMLQLSNLMIRDLKGRQTHFPDDVTSGVYIYEVIAGAAAASAGVMNHDIIVGINGRSVKTTQDVTDAIATADTMTMRLRRGHLDI</sequence>
<comment type="catalytic activity">
    <reaction evidence="1">
        <text>Cleavage of non-polar aliphatic amino-acids at the P1 position, with a preference for Val, Ile and Met. At the P2 and P3 positions, Arg is selected most strongly with a secondary preference for other hydrophilic residues.</text>
        <dbReference type="EC" id="3.4.21.108"/>
    </reaction>
</comment>
<evidence type="ECO:0000256" key="11">
    <source>
        <dbReference type="ARBA" id="ARBA00022825"/>
    </source>
</evidence>
<keyword evidence="12" id="KW-0809">Transit peptide</keyword>
<keyword evidence="14" id="KW-0496">Mitochondrion</keyword>
<keyword evidence="17" id="KW-1015">Disulfide bond</keyword>
<dbReference type="CDD" id="cd00104">
    <property type="entry name" value="KAZAL_FS"/>
    <property type="match status" value="1"/>
</dbReference>
<dbReference type="SUPFAM" id="SSF57184">
    <property type="entry name" value="Growth factor receptor domain"/>
    <property type="match status" value="1"/>
</dbReference>
<dbReference type="Pfam" id="PF13365">
    <property type="entry name" value="Trypsin_2"/>
    <property type="match status" value="1"/>
</dbReference>
<feature type="signal peptide" evidence="18">
    <location>
        <begin position="1"/>
        <end position="18"/>
    </location>
</feature>
<evidence type="ECO:0000256" key="14">
    <source>
        <dbReference type="ARBA" id="ARBA00023128"/>
    </source>
</evidence>
<evidence type="ECO:0000259" key="20">
    <source>
        <dbReference type="PROSITE" id="PS51465"/>
    </source>
</evidence>
<evidence type="ECO:0000313" key="21">
    <source>
        <dbReference type="EMBL" id="KAJ3604625.1"/>
    </source>
</evidence>
<protein>
    <recommendedName>
        <fullName evidence="6">Serine protease HTRA2, mitochondrial</fullName>
        <ecNumber evidence="5">3.4.21.108</ecNumber>
    </recommendedName>
</protein>
<evidence type="ECO:0000256" key="4">
    <source>
        <dbReference type="ARBA" id="ARBA00010541"/>
    </source>
</evidence>
<keyword evidence="15" id="KW-0472">Membrane</keyword>
<keyword evidence="22" id="KW-1185">Reference proteome</keyword>
<evidence type="ECO:0000256" key="16">
    <source>
        <dbReference type="ARBA" id="ARBA00023145"/>
    </source>
</evidence>